<protein>
    <recommendedName>
        <fullName evidence="1">PpiC domain-containing protein</fullName>
    </recommendedName>
</protein>
<organism evidence="2">
    <name type="scientific">marine sediment metagenome</name>
    <dbReference type="NCBI Taxonomy" id="412755"/>
    <lineage>
        <taxon>unclassified sequences</taxon>
        <taxon>metagenomes</taxon>
        <taxon>ecological metagenomes</taxon>
    </lineage>
</organism>
<feature type="non-terminal residue" evidence="2">
    <location>
        <position position="1"/>
    </location>
</feature>
<dbReference type="PANTHER" id="PTHR47637:SF1">
    <property type="entry name" value="CHAPERONE SURA"/>
    <property type="match status" value="1"/>
</dbReference>
<proteinExistence type="predicted"/>
<evidence type="ECO:0000313" key="2">
    <source>
        <dbReference type="EMBL" id="GAG38870.1"/>
    </source>
</evidence>
<name>X0X755_9ZZZZ</name>
<accession>X0X755</accession>
<dbReference type="InterPro" id="IPR050280">
    <property type="entry name" value="OMP_Chaperone_SurA"/>
</dbReference>
<dbReference type="AlphaFoldDB" id="X0X755"/>
<reference evidence="2" key="1">
    <citation type="journal article" date="2014" name="Front. Microbiol.">
        <title>High frequency of phylogenetically diverse reductive dehalogenase-homologous genes in deep subseafloor sedimentary metagenomes.</title>
        <authorList>
            <person name="Kawai M."/>
            <person name="Futagami T."/>
            <person name="Toyoda A."/>
            <person name="Takaki Y."/>
            <person name="Nishi S."/>
            <person name="Hori S."/>
            <person name="Arai W."/>
            <person name="Tsubouchi T."/>
            <person name="Morono Y."/>
            <person name="Uchiyama I."/>
            <person name="Ito T."/>
            <person name="Fujiyama A."/>
            <person name="Inagaki F."/>
            <person name="Takami H."/>
        </authorList>
    </citation>
    <scope>NUCLEOTIDE SEQUENCE</scope>
    <source>
        <strain evidence="2">Expedition CK06-06</strain>
    </source>
</reference>
<gene>
    <name evidence="2" type="ORF">S01H1_69294</name>
</gene>
<dbReference type="PANTHER" id="PTHR47637">
    <property type="entry name" value="CHAPERONE SURA"/>
    <property type="match status" value="1"/>
</dbReference>
<dbReference type="EMBL" id="BARS01046000">
    <property type="protein sequence ID" value="GAG38870.1"/>
    <property type="molecule type" value="Genomic_DNA"/>
</dbReference>
<sequence>RAELAWRAVLELRIRPSINIDEDEIDAAVEQIDTQGDTFDRRVAEITLAVPDARQEPQVMEDAQRLIEQINAGANFFGLAREFSQSSTANLGGDLGWIGLGEMEPVLVNQLKELQPGQISPPIRTATGVTILYLSEVRQRTDDSIDREAIVQSLTQQRLELLAQRTLQELRRTANIDIRI</sequence>
<comment type="caution">
    <text evidence="2">The sequence shown here is derived from an EMBL/GenBank/DDBJ whole genome shotgun (WGS) entry which is preliminary data.</text>
</comment>
<dbReference type="SUPFAM" id="SSF54534">
    <property type="entry name" value="FKBP-like"/>
    <property type="match status" value="1"/>
</dbReference>
<dbReference type="Pfam" id="PF00639">
    <property type="entry name" value="Rotamase"/>
    <property type="match status" value="1"/>
</dbReference>
<dbReference type="Gene3D" id="3.10.50.40">
    <property type="match status" value="1"/>
</dbReference>
<dbReference type="InterPro" id="IPR046357">
    <property type="entry name" value="PPIase_dom_sf"/>
</dbReference>
<dbReference type="GO" id="GO:0003755">
    <property type="term" value="F:peptidyl-prolyl cis-trans isomerase activity"/>
    <property type="evidence" value="ECO:0007669"/>
    <property type="project" value="InterPro"/>
</dbReference>
<feature type="domain" description="PpiC" evidence="1">
    <location>
        <begin position="38"/>
        <end position="136"/>
    </location>
</feature>
<dbReference type="InterPro" id="IPR000297">
    <property type="entry name" value="PPIase_PpiC"/>
</dbReference>
<dbReference type="PROSITE" id="PS50198">
    <property type="entry name" value="PPIC_PPIASE_2"/>
    <property type="match status" value="1"/>
</dbReference>
<evidence type="ECO:0000259" key="1">
    <source>
        <dbReference type="PROSITE" id="PS50198"/>
    </source>
</evidence>